<dbReference type="eggNOG" id="COG4122">
    <property type="taxonomic scope" value="Bacteria"/>
</dbReference>
<dbReference type="Gene3D" id="3.40.50.150">
    <property type="entry name" value="Vaccinia Virus protein VP39"/>
    <property type="match status" value="1"/>
</dbReference>
<dbReference type="AlphaFoldDB" id="H8GPZ9"/>
<keyword evidence="2" id="KW-1185">Reference proteome</keyword>
<gene>
    <name evidence="1" type="ORF">Metal_3269</name>
</gene>
<name>H8GPZ9_METAL</name>
<evidence type="ECO:0000313" key="2">
    <source>
        <dbReference type="Proteomes" id="UP000005090"/>
    </source>
</evidence>
<organism evidence="1 2">
    <name type="scientific">Methylomicrobium album BG8</name>
    <dbReference type="NCBI Taxonomy" id="686340"/>
    <lineage>
        <taxon>Bacteria</taxon>
        <taxon>Pseudomonadati</taxon>
        <taxon>Pseudomonadota</taxon>
        <taxon>Gammaproteobacteria</taxon>
        <taxon>Methylococcales</taxon>
        <taxon>Methylococcaceae</taxon>
        <taxon>Methylomicrobium</taxon>
    </lineage>
</organism>
<dbReference type="SUPFAM" id="SSF53335">
    <property type="entry name" value="S-adenosyl-L-methionine-dependent methyltransferases"/>
    <property type="match status" value="1"/>
</dbReference>
<reference evidence="1 2" key="1">
    <citation type="journal article" date="2013" name="Genome Announc.">
        <title>Genome Sequence of the Obligate Gammaproteobacterial Methanotroph Methylomicrobium album Strain BG8.</title>
        <authorList>
            <person name="Kits K.D."/>
            <person name="Kalyuzhnaya M.G."/>
            <person name="Klotz M.G."/>
            <person name="Jetten M.S."/>
            <person name="Op den Camp H.J."/>
            <person name="Vuilleumier S."/>
            <person name="Bringel F."/>
            <person name="Dispirito A.A."/>
            <person name="Murrell J.C."/>
            <person name="Bruce D."/>
            <person name="Cheng J.F."/>
            <person name="Copeland A."/>
            <person name="Goodwin L."/>
            <person name="Hauser L."/>
            <person name="Lajus A."/>
            <person name="Land M.L."/>
            <person name="Lapidus A."/>
            <person name="Lucas S."/>
            <person name="Medigue C."/>
            <person name="Pitluck S."/>
            <person name="Woyke T."/>
            <person name="Zeytun A."/>
            <person name="Stein L.Y."/>
        </authorList>
    </citation>
    <scope>NUCLEOTIDE SEQUENCE [LARGE SCALE GENOMIC DNA]</scope>
    <source>
        <strain evidence="1 2">BG8</strain>
    </source>
</reference>
<dbReference type="Pfam" id="PF13578">
    <property type="entry name" value="Methyltransf_24"/>
    <property type="match status" value="1"/>
</dbReference>
<evidence type="ECO:0000313" key="1">
    <source>
        <dbReference type="EMBL" id="EIC30939.1"/>
    </source>
</evidence>
<dbReference type="InterPro" id="IPR029063">
    <property type="entry name" value="SAM-dependent_MTases_sf"/>
</dbReference>
<evidence type="ECO:0008006" key="3">
    <source>
        <dbReference type="Google" id="ProtNLM"/>
    </source>
</evidence>
<accession>H8GPZ9</accession>
<proteinExistence type="predicted"/>
<dbReference type="RefSeq" id="WP_005373891.1">
    <property type="nucleotide sequence ID" value="NZ_CM001475.1"/>
</dbReference>
<dbReference type="EMBL" id="CM001475">
    <property type="protein sequence ID" value="EIC30939.1"/>
    <property type="molecule type" value="Genomic_DNA"/>
</dbReference>
<dbReference type="Proteomes" id="UP000005090">
    <property type="component" value="Chromosome"/>
</dbReference>
<dbReference type="STRING" id="686340.Metal_3269"/>
<sequence>MYRFDIINLFIKKHGYQRYLEIGVEGGDAFNSSLCPTKHGVDPASVNATFRITSDEFFGMLADHIRYDLIFVDGLHTEEQAQRDIENALRHLSENGTIIVHDCDPPTEWHQRSYEEALQNGCRQWNGTTWRAFVNLRASRPDLSMCVVNTDWGCGIVRRGTQTPLALPPAYTYADFAKHRTEWLNLISEQDFLASLA</sequence>
<protein>
    <recommendedName>
        <fullName evidence="3">Class I SAM-dependent methyltransferase</fullName>
    </recommendedName>
</protein>
<dbReference type="HOGENOM" id="CLU_084471_1_0_6"/>